<dbReference type="OrthoDB" id="8117345at2"/>
<dbReference type="EMBL" id="PGGM01000013">
    <property type="protein sequence ID" value="PSH61270.1"/>
    <property type="molecule type" value="Genomic_DNA"/>
</dbReference>
<organism evidence="2 3">
    <name type="scientific">Phyllobacterium sophorae</name>
    <dbReference type="NCBI Taxonomy" id="1520277"/>
    <lineage>
        <taxon>Bacteria</taxon>
        <taxon>Pseudomonadati</taxon>
        <taxon>Pseudomonadota</taxon>
        <taxon>Alphaproteobacteria</taxon>
        <taxon>Hyphomicrobiales</taxon>
        <taxon>Phyllobacteriaceae</taxon>
        <taxon>Phyllobacterium</taxon>
    </lineage>
</organism>
<evidence type="ECO:0000313" key="3">
    <source>
        <dbReference type="Proteomes" id="UP000241764"/>
    </source>
</evidence>
<dbReference type="Proteomes" id="UP000241764">
    <property type="component" value="Unassembled WGS sequence"/>
</dbReference>
<keyword evidence="3" id="KW-1185">Reference proteome</keyword>
<proteinExistence type="predicted"/>
<keyword evidence="1" id="KW-0732">Signal</keyword>
<reference evidence="3" key="1">
    <citation type="submission" date="2017-11" db="EMBL/GenBank/DDBJ databases">
        <authorList>
            <person name="Kuznetsova I."/>
            <person name="Sazanova A."/>
            <person name="Chirak E."/>
            <person name="Safronova V."/>
            <person name="Willems A."/>
        </authorList>
    </citation>
    <scope>NUCLEOTIDE SEQUENCE [LARGE SCALE GENOMIC DNA]</scope>
    <source>
        <strain evidence="3">CCBAU 03422</strain>
    </source>
</reference>
<name>A0A2P7B4A7_9HYPH</name>
<dbReference type="AlphaFoldDB" id="A0A2P7B4A7"/>
<evidence type="ECO:0000313" key="2">
    <source>
        <dbReference type="EMBL" id="PSH61270.1"/>
    </source>
</evidence>
<accession>A0A2P7B4A7</accession>
<protein>
    <submittedName>
        <fullName evidence="2">Uncharacterized protein</fullName>
    </submittedName>
</protein>
<evidence type="ECO:0000256" key="1">
    <source>
        <dbReference type="SAM" id="SignalP"/>
    </source>
</evidence>
<comment type="caution">
    <text evidence="2">The sequence shown here is derived from an EMBL/GenBank/DDBJ whole genome shotgun (WGS) entry which is preliminary data.</text>
</comment>
<gene>
    <name evidence="2" type="ORF">CU103_23130</name>
</gene>
<dbReference type="RefSeq" id="WP_106666391.1">
    <property type="nucleotide sequence ID" value="NZ_PGGM01000013.1"/>
</dbReference>
<sequence>MLRQIIAATAIALFTVSVHAGDSIEVMGPAARPNSVSYVGYDSFDAEGNPICTPCQAKRAEEAARLKAYAARRERSRQYMARLQGKEVPASSDSLIAANAAPLVPAGQPPQEKVIVDVAATPLRAGVQ</sequence>
<feature type="signal peptide" evidence="1">
    <location>
        <begin position="1"/>
        <end position="20"/>
    </location>
</feature>
<feature type="chain" id="PRO_5015121305" evidence="1">
    <location>
        <begin position="21"/>
        <end position="128"/>
    </location>
</feature>